<dbReference type="Gene3D" id="3.40.50.10680">
    <property type="entry name" value="CofD-like domains"/>
    <property type="match status" value="1"/>
</dbReference>
<comment type="subcellular location">
    <subcellularLocation>
        <location evidence="2">Cytoplasm</location>
    </subcellularLocation>
</comment>
<reference evidence="3 4" key="1">
    <citation type="submission" date="2015-05" db="EMBL/GenBank/DDBJ databases">
        <title>Photobacterium galathea sp. nov.</title>
        <authorList>
            <person name="Machado H."/>
            <person name="Gram L."/>
        </authorList>
    </citation>
    <scope>NUCLEOTIDE SEQUENCE [LARGE SCALE GENOMIC DNA]</scope>
    <source>
        <strain evidence="3 4">DSM 25995</strain>
    </source>
</reference>
<protein>
    <recommendedName>
        <fullName evidence="2">Putative gluconeogenesis factor</fullName>
    </recommendedName>
</protein>
<dbReference type="GO" id="GO:0043743">
    <property type="term" value="F:LPPG:FO 2-phospho-L-lactate transferase activity"/>
    <property type="evidence" value="ECO:0007669"/>
    <property type="project" value="InterPro"/>
</dbReference>
<gene>
    <name evidence="3" type="ORF">ABT58_17660</name>
</gene>
<evidence type="ECO:0000256" key="2">
    <source>
        <dbReference type="HAMAP-Rule" id="MF_00973"/>
    </source>
</evidence>
<dbReference type="GO" id="GO:0005737">
    <property type="term" value="C:cytoplasm"/>
    <property type="evidence" value="ECO:0007669"/>
    <property type="project" value="UniProtKB-SubCell"/>
</dbReference>
<proteinExistence type="inferred from homology"/>
<dbReference type="EMBL" id="LDOV01000031">
    <property type="protein sequence ID" value="KLU99459.1"/>
    <property type="molecule type" value="Genomic_DNA"/>
</dbReference>
<evidence type="ECO:0000313" key="4">
    <source>
        <dbReference type="Proteomes" id="UP000036426"/>
    </source>
</evidence>
<dbReference type="Proteomes" id="UP000036426">
    <property type="component" value="Unassembled WGS sequence"/>
</dbReference>
<keyword evidence="4" id="KW-1185">Reference proteome</keyword>
<keyword evidence="1 2" id="KW-0963">Cytoplasm</keyword>
<dbReference type="InterPro" id="IPR002882">
    <property type="entry name" value="CofD"/>
</dbReference>
<dbReference type="GO" id="GO:0008360">
    <property type="term" value="P:regulation of cell shape"/>
    <property type="evidence" value="ECO:0007669"/>
    <property type="project" value="UniProtKB-UniRule"/>
</dbReference>
<dbReference type="AlphaFoldDB" id="A0A0J1GID6"/>
<evidence type="ECO:0000313" key="3">
    <source>
        <dbReference type="EMBL" id="KLU99459.1"/>
    </source>
</evidence>
<dbReference type="HAMAP" id="MF_00973">
    <property type="entry name" value="Gluconeogen_factor"/>
    <property type="match status" value="1"/>
</dbReference>
<dbReference type="PATRIC" id="fig|754436.4.peg.3740"/>
<evidence type="ECO:0000256" key="1">
    <source>
        <dbReference type="ARBA" id="ARBA00022490"/>
    </source>
</evidence>
<name>A0A0J1GID6_9GAMM</name>
<comment type="similarity">
    <text evidence="2">Belongs to the gluconeogenesis factor family.</text>
</comment>
<dbReference type="Pfam" id="PF01933">
    <property type="entry name" value="CofD"/>
    <property type="match status" value="1"/>
</dbReference>
<dbReference type="OrthoDB" id="5413830at2"/>
<dbReference type="InterPro" id="IPR010119">
    <property type="entry name" value="Gluconeogen_factor"/>
</dbReference>
<dbReference type="SUPFAM" id="SSF142338">
    <property type="entry name" value="CofD-like"/>
    <property type="match status" value="1"/>
</dbReference>
<dbReference type="CDD" id="cd07187">
    <property type="entry name" value="YvcK_like"/>
    <property type="match status" value="1"/>
</dbReference>
<dbReference type="RefSeq" id="WP_047875762.1">
    <property type="nucleotide sequence ID" value="NZ_BMYC01000002.1"/>
</dbReference>
<dbReference type="NCBIfam" id="TIGR01826">
    <property type="entry name" value="CofD_related"/>
    <property type="match status" value="1"/>
</dbReference>
<dbReference type="PANTHER" id="PTHR30135:SF3">
    <property type="entry name" value="GLUCONEOGENESIS FACTOR-RELATED"/>
    <property type="match status" value="1"/>
</dbReference>
<dbReference type="InterPro" id="IPR038136">
    <property type="entry name" value="CofD-like_dom_sf"/>
</dbReference>
<comment type="caution">
    <text evidence="3">The sequence shown here is derived from an EMBL/GenBank/DDBJ whole genome shotgun (WGS) entry which is preliminary data.</text>
</comment>
<dbReference type="PANTHER" id="PTHR30135">
    <property type="entry name" value="UNCHARACTERIZED PROTEIN YVCK-RELATED"/>
    <property type="match status" value="1"/>
</dbReference>
<organism evidence="3 4">
    <name type="scientific">Photobacterium aphoticum</name>
    <dbReference type="NCBI Taxonomy" id="754436"/>
    <lineage>
        <taxon>Bacteria</taxon>
        <taxon>Pseudomonadati</taxon>
        <taxon>Pseudomonadota</taxon>
        <taxon>Gammaproteobacteria</taxon>
        <taxon>Vibrionales</taxon>
        <taxon>Vibrionaceae</taxon>
        <taxon>Photobacterium</taxon>
    </lineage>
</organism>
<sequence>MSNSTGKNPTHAKIVAIGGGHGLGRILSALSDYGSNVTGIVTTTDNGGSTGRIRACQGGIAWGDTRNCINQLITEPSVGSMIFEYRFRGNGELNGHNLGNLMLKALDNLSIRPLEAITLICDMLKVKTQIVPMSEHPADLSAMTPEGDIICGETSVDELAAIPQRLYVEPAVPATKEAVSSIQEADIILLGPGSFLTSVMPPLLLEEMKVALKNCRAQIVFVTNLDKEKGPAGMMSLQQMLHWCERAMGGRAVDAVLTDKQQDIEDKYRQHVAVLASTNHEWRHDREKLRQAVDRIIMAG</sequence>
<comment type="function">
    <text evidence="2">Required for morphogenesis under gluconeogenic growth conditions.</text>
</comment>
<accession>A0A0J1GID6</accession>